<feature type="compositionally biased region" description="Basic residues" evidence="1">
    <location>
        <begin position="1"/>
        <end position="12"/>
    </location>
</feature>
<dbReference type="EMBL" id="LACI01002154">
    <property type="protein sequence ID" value="KJU82826.1"/>
    <property type="molecule type" value="Genomic_DNA"/>
</dbReference>
<protein>
    <submittedName>
        <fullName evidence="2">Uncharacterized protein</fullName>
    </submittedName>
</protein>
<keyword evidence="3" id="KW-1185">Reference proteome</keyword>
<dbReference type="AlphaFoldDB" id="A0A0F3GLR7"/>
<sequence>MSIKSERRKKKKRDTENVAEKPAKPVSAEEPAKPAITEEPVKPVIAGEPAKPVITEEPRKFVITDVDEKMKESLTIVSKSTLTPGCLELLAAMSEGNKDFLNAIEKLGPDAIHILCQLSKDDNYVLTTKLTIIKLLNFLGKKEFIHRILHKLGAIIQAIVNLKELITY</sequence>
<feature type="compositionally biased region" description="Basic and acidic residues" evidence="1">
    <location>
        <begin position="13"/>
        <end position="23"/>
    </location>
</feature>
<name>A0A0F3GLR7_9BACT</name>
<proteinExistence type="predicted"/>
<evidence type="ECO:0000313" key="3">
    <source>
        <dbReference type="Proteomes" id="UP000033423"/>
    </source>
</evidence>
<evidence type="ECO:0000313" key="2">
    <source>
        <dbReference type="EMBL" id="KJU82826.1"/>
    </source>
</evidence>
<accession>A0A0F3GLR7</accession>
<feature type="region of interest" description="Disordered" evidence="1">
    <location>
        <begin position="1"/>
        <end position="42"/>
    </location>
</feature>
<dbReference type="Proteomes" id="UP000033423">
    <property type="component" value="Unassembled WGS sequence"/>
</dbReference>
<evidence type="ECO:0000256" key="1">
    <source>
        <dbReference type="SAM" id="MobiDB-lite"/>
    </source>
</evidence>
<organism evidence="2 3">
    <name type="scientific">Candidatus Magnetobacterium bavaricum</name>
    <dbReference type="NCBI Taxonomy" id="29290"/>
    <lineage>
        <taxon>Bacteria</taxon>
        <taxon>Pseudomonadati</taxon>
        <taxon>Nitrospirota</taxon>
        <taxon>Thermodesulfovibrionia</taxon>
        <taxon>Thermodesulfovibrionales</taxon>
        <taxon>Candidatus Magnetobacteriaceae</taxon>
        <taxon>Candidatus Magnetobacterium</taxon>
    </lineage>
</organism>
<comment type="caution">
    <text evidence="2">The sequence shown here is derived from an EMBL/GenBank/DDBJ whole genome shotgun (WGS) entry which is preliminary data.</text>
</comment>
<reference evidence="2 3" key="1">
    <citation type="submission" date="2015-02" db="EMBL/GenBank/DDBJ databases">
        <title>Single-cell genomics of uncultivated deep-branching MTB reveals a conserved set of magnetosome genes.</title>
        <authorList>
            <person name="Kolinko S."/>
            <person name="Richter M."/>
            <person name="Glockner F.O."/>
            <person name="Brachmann A."/>
            <person name="Schuler D."/>
        </authorList>
    </citation>
    <scope>NUCLEOTIDE SEQUENCE [LARGE SCALE GENOMIC DNA]</scope>
    <source>
        <strain evidence="2">TM-1</strain>
    </source>
</reference>
<gene>
    <name evidence="2" type="ORF">MBAV_004982</name>
</gene>